<name>A0ACB9ERA7_9ASTR</name>
<protein>
    <submittedName>
        <fullName evidence="1">Uncharacterized protein</fullName>
    </submittedName>
</protein>
<evidence type="ECO:0000313" key="1">
    <source>
        <dbReference type="EMBL" id="KAI3761374.1"/>
    </source>
</evidence>
<dbReference type="EMBL" id="CM042034">
    <property type="protein sequence ID" value="KAI3761374.1"/>
    <property type="molecule type" value="Genomic_DNA"/>
</dbReference>
<reference evidence="2" key="1">
    <citation type="journal article" date="2022" name="Mol. Ecol. Resour.">
        <title>The genomes of chicory, endive, great burdock and yacon provide insights into Asteraceae palaeo-polyploidization history and plant inulin production.</title>
        <authorList>
            <person name="Fan W."/>
            <person name="Wang S."/>
            <person name="Wang H."/>
            <person name="Wang A."/>
            <person name="Jiang F."/>
            <person name="Liu H."/>
            <person name="Zhao H."/>
            <person name="Xu D."/>
            <person name="Zhang Y."/>
        </authorList>
    </citation>
    <scope>NUCLEOTIDE SEQUENCE [LARGE SCALE GENOMIC DNA]</scope>
    <source>
        <strain evidence="2">cv. Yunnan</strain>
    </source>
</reference>
<dbReference type="Proteomes" id="UP001056120">
    <property type="component" value="Linkage Group LG17"/>
</dbReference>
<sequence length="429" mass="48095">MEPKSPSKAKLPILPFFHQFRALKLAIAILIVILLILISYYLIHNSGFATNTSYFTVVLDCGSSGTRVYVYEWMSNNQVTTNSKNNLEFPILLHTFPDNSTKIVDRKDGCTYHCLQTEPGLDKFVGNASGIKGSLDPLIRRAEKWVPYERHKDTPIFVLATAGLRRLDKEIARAVLDDIEAVVKLHEFKCRKDWIRVLSGEEEAYYGWIALNRHMGIFGNSSRLPTLGLLDLGGSSLQVATEIKQPIVNDHGVFRSKIGSFDHRIMAASLPAFGLNEAFDRTVVMLSYSRAFIERDFGTFEIGHPCLGFEFTQNYTCHGCFEGNLTRKMRGNNNFIINLVGEPNWEKCKLIARAAAVNLSSSSDWSKLSDDSYCTGLSSINGEREVSWTLGAALVEGKDLWRGCLIKLPMLGRKVTSLPSYIGPKRRPT</sequence>
<accession>A0ACB9ERA7</accession>
<reference evidence="1 2" key="2">
    <citation type="journal article" date="2022" name="Mol. Ecol. Resour.">
        <title>The genomes of chicory, endive, great burdock and yacon provide insights into Asteraceae paleo-polyploidization history and plant inulin production.</title>
        <authorList>
            <person name="Fan W."/>
            <person name="Wang S."/>
            <person name="Wang H."/>
            <person name="Wang A."/>
            <person name="Jiang F."/>
            <person name="Liu H."/>
            <person name="Zhao H."/>
            <person name="Xu D."/>
            <person name="Zhang Y."/>
        </authorList>
    </citation>
    <scope>NUCLEOTIDE SEQUENCE [LARGE SCALE GENOMIC DNA]</scope>
    <source>
        <strain evidence="2">cv. Yunnan</strain>
        <tissue evidence="1">Leaves</tissue>
    </source>
</reference>
<evidence type="ECO:0000313" key="2">
    <source>
        <dbReference type="Proteomes" id="UP001056120"/>
    </source>
</evidence>
<organism evidence="1 2">
    <name type="scientific">Smallanthus sonchifolius</name>
    <dbReference type="NCBI Taxonomy" id="185202"/>
    <lineage>
        <taxon>Eukaryota</taxon>
        <taxon>Viridiplantae</taxon>
        <taxon>Streptophyta</taxon>
        <taxon>Embryophyta</taxon>
        <taxon>Tracheophyta</taxon>
        <taxon>Spermatophyta</taxon>
        <taxon>Magnoliopsida</taxon>
        <taxon>eudicotyledons</taxon>
        <taxon>Gunneridae</taxon>
        <taxon>Pentapetalae</taxon>
        <taxon>asterids</taxon>
        <taxon>campanulids</taxon>
        <taxon>Asterales</taxon>
        <taxon>Asteraceae</taxon>
        <taxon>Asteroideae</taxon>
        <taxon>Heliantheae alliance</taxon>
        <taxon>Millerieae</taxon>
        <taxon>Smallanthus</taxon>
    </lineage>
</organism>
<keyword evidence="2" id="KW-1185">Reference proteome</keyword>
<proteinExistence type="predicted"/>
<comment type="caution">
    <text evidence="1">The sequence shown here is derived from an EMBL/GenBank/DDBJ whole genome shotgun (WGS) entry which is preliminary data.</text>
</comment>
<gene>
    <name evidence="1" type="ORF">L1987_51788</name>
</gene>